<dbReference type="PANTHER" id="PTHR19980:SF0">
    <property type="entry name" value="CLEAVAGE STIMULATION FACTOR SUBUNIT 3"/>
    <property type="match status" value="1"/>
</dbReference>
<protein>
    <recommendedName>
        <fullName evidence="5">Suppressor of forked domain-containing protein</fullName>
    </recommendedName>
</protein>
<dbReference type="InterPro" id="IPR008847">
    <property type="entry name" value="Suf"/>
</dbReference>
<dbReference type="GO" id="GO:0031124">
    <property type="term" value="P:mRNA 3'-end processing"/>
    <property type="evidence" value="ECO:0007669"/>
    <property type="project" value="InterPro"/>
</dbReference>
<dbReference type="GO" id="GO:0003729">
    <property type="term" value="F:mRNA binding"/>
    <property type="evidence" value="ECO:0007669"/>
    <property type="project" value="TreeGrafter"/>
</dbReference>
<evidence type="ECO:0000313" key="6">
    <source>
        <dbReference type="EMBL" id="CAF1049613.1"/>
    </source>
</evidence>
<organism evidence="6 7">
    <name type="scientific">Adineta ricciae</name>
    <name type="common">Rotifer</name>
    <dbReference type="NCBI Taxonomy" id="249248"/>
    <lineage>
        <taxon>Eukaryota</taxon>
        <taxon>Metazoa</taxon>
        <taxon>Spiralia</taxon>
        <taxon>Gnathifera</taxon>
        <taxon>Rotifera</taxon>
        <taxon>Eurotatoria</taxon>
        <taxon>Bdelloidea</taxon>
        <taxon>Adinetida</taxon>
        <taxon>Adinetidae</taxon>
        <taxon>Adineta</taxon>
    </lineage>
</organism>
<evidence type="ECO:0000256" key="1">
    <source>
        <dbReference type="ARBA" id="ARBA00004123"/>
    </source>
</evidence>
<accession>A0A814K9X3</accession>
<comment type="caution">
    <text evidence="6">The sequence shown here is derived from an EMBL/GenBank/DDBJ whole genome shotgun (WGS) entry which is preliminary data.</text>
</comment>
<comment type="subcellular location">
    <subcellularLocation>
        <location evidence="1">Nucleus</location>
    </subcellularLocation>
</comment>
<evidence type="ECO:0000256" key="4">
    <source>
        <dbReference type="SAM" id="MobiDB-lite"/>
    </source>
</evidence>
<keyword evidence="3" id="KW-0539">Nucleus</keyword>
<dbReference type="Proteomes" id="UP000663828">
    <property type="component" value="Unassembled WGS sequence"/>
</dbReference>
<dbReference type="PANTHER" id="PTHR19980">
    <property type="entry name" value="RNA CLEAVAGE STIMULATION FACTOR"/>
    <property type="match status" value="1"/>
</dbReference>
<dbReference type="Pfam" id="PF09742">
    <property type="entry name" value="Dymeclin"/>
    <property type="match status" value="1"/>
</dbReference>
<evidence type="ECO:0000256" key="3">
    <source>
        <dbReference type="ARBA" id="ARBA00023242"/>
    </source>
</evidence>
<dbReference type="SUPFAM" id="SSF48452">
    <property type="entry name" value="TPR-like"/>
    <property type="match status" value="1"/>
</dbReference>
<feature type="region of interest" description="Disordered" evidence="4">
    <location>
        <begin position="1495"/>
        <end position="1522"/>
    </location>
</feature>
<reference evidence="6" key="1">
    <citation type="submission" date="2021-02" db="EMBL/GenBank/DDBJ databases">
        <authorList>
            <person name="Nowell W R."/>
        </authorList>
    </citation>
    <scope>NUCLEOTIDE SEQUENCE</scope>
</reference>
<evidence type="ECO:0000259" key="5">
    <source>
        <dbReference type="Pfam" id="PF05843"/>
    </source>
</evidence>
<dbReference type="Gene3D" id="1.25.40.1040">
    <property type="match status" value="1"/>
</dbReference>
<sequence>MGAQYSSLNDLKSNEYLTRFASEESISVNDPFWNQFLSFRLQTPFTTAHSKLIEESTSIYLQHLETNNPKTNNYGILIEVFIRLASAVRDECDDNIVTWQTYNALFILRCVTKYFIEIDSEQNLHPYFLPQENSDRSSLMSFFVDTLFRTTIVVPVESYSYALHLEVLNTLLSLLSIQMCAKEAALISAIYSIFMHRLDPLLISEFTRTLLEHFIKQTDCPPAIAVAPLNDANGDSGTLYKIGQSVAYGLWSVVTLGMTSASSSSSTVATDTTIPPHDPAYDLRNRHLANQSIHLILILSNHFTNDTHRNPYRLALLHFTDTQDTPTNLPDSEPLPWFSVDYRRLYDVLCQTVHTDQSTLLLYMLLHRNQHFKAYVISRTNIDQIVLPVLRVIYAATERNSHHIYMSLIILLILSEDDYFNRTIHDIKLKKLTWYTERSLNEISLGGLLVAVVLRTIQFNMTRMRDKYLHTNCLAALANMSSQFQNLHTYVSQRIVSLFNLLARKHSKTLDHIQQHSAKTTANDETLNEYVQDLTIIEDVMRMVLEIINSCLSHTLRHNINLIYTLLYNRDIFENYRTHPSFQDVLQNIDTVIIYFAEKVDKLEQRSTEYVKEALEMGAKQFPLDRLKKFPELKFKYVEEEQPEDFFVPYVWTLDYIMNHSADDPDDLVRKKIDLNHITNMSYQMHVPDSITVGPTRSTIPRLDQDSDRAPIRMEVPERLRPGGNGSMVMLNDTDFFTNGESNHLSDSFIQQPSLPSTLHPKDIETASDDDYTSVDIKGNSQPVHIADSWHIESFNSTDDKNILNKIQLLQNRVQQMEPQMSTYMREDLTRNEKIQQAHRILNENKYSLDAWALLTQDAQERKIVESRQFYESLVTQFPTCGKFWKIYVEAEMKGRNYEKVEKLFQRCLIKVLNIDLWKCYLNYVRDTKSILPTFREKMVQAYDFALEKIGMDVYSYTIWNDYVTFLKSVEAVGPYAENQKIAAVRKVYQKGIMTPIISVDLLWKDYCAFEMSVNPTLGKSIIESRSRDFLNVKRVTKELEILTRALDRNSPCVPPTTSQSTEEIKQLAAWRKLIAWERSNRLKTEDALLVTRRVVLAYEQCLLCLGYYPDLWYEVCAYLELTSRLYSERGDAHLAKRFLDEASTLYERATQTYMRSNMLIHFAYADFEEYRLNVDKARAIYNRLLSPDESNLKDPTLAYIQAMRFERRADGIKAARAVFKRAREDPRVNHQVYVAAALMEYYCTKDNNIAFNIFNLGLKKYGQNVDYILAYVDYMTHLNEDHNARVLFERVLSSDNAIPKQSQLPIWYEFLKFESQVGDLQSIKKVEKRRFNIYSELNDLEGREALLIVDQYKFLNLLPCSTDELKLLGYKDTLSTNSSSITLSIANGSPTMNSTTLLEQVARDRRALLPRPDIKHLMPYRPTRNPLPGSHPTPGGIFPLPETAMYLVNVLPPARNFEGPFVIIDKLMEYVANAVIPDNFEPVRISVQGEFIRDLDSNNSQQSRKTEHADSDDEDQNSQSNLNGRAAMNIYQQRQQKRARLATAGSNLDYTSSPVLT</sequence>
<proteinExistence type="predicted"/>
<dbReference type="Pfam" id="PF05843">
    <property type="entry name" value="Suf"/>
    <property type="match status" value="1"/>
</dbReference>
<name>A0A814K9X3_ADIRI</name>
<feature type="domain" description="Suppressor of forked" evidence="5">
    <location>
        <begin position="834"/>
        <end position="1366"/>
    </location>
</feature>
<gene>
    <name evidence="6" type="ORF">XAT740_LOCUS15701</name>
</gene>
<evidence type="ECO:0000313" key="7">
    <source>
        <dbReference type="Proteomes" id="UP000663828"/>
    </source>
</evidence>
<evidence type="ECO:0000256" key="2">
    <source>
        <dbReference type="ARBA" id="ARBA00022737"/>
    </source>
</evidence>
<keyword evidence="2" id="KW-0677">Repeat</keyword>
<dbReference type="InterPro" id="IPR003107">
    <property type="entry name" value="HAT"/>
</dbReference>
<dbReference type="GO" id="GO:0005634">
    <property type="term" value="C:nucleus"/>
    <property type="evidence" value="ECO:0007669"/>
    <property type="project" value="UniProtKB-SubCell"/>
</dbReference>
<dbReference type="InterPro" id="IPR045243">
    <property type="entry name" value="Rna14-like"/>
</dbReference>
<dbReference type="InterPro" id="IPR011990">
    <property type="entry name" value="TPR-like_helical_dom_sf"/>
</dbReference>
<dbReference type="EMBL" id="CAJNOR010000980">
    <property type="protein sequence ID" value="CAF1049613.1"/>
    <property type="molecule type" value="Genomic_DNA"/>
</dbReference>
<keyword evidence="7" id="KW-1185">Reference proteome</keyword>
<dbReference type="SMART" id="SM00386">
    <property type="entry name" value="HAT"/>
    <property type="match status" value="10"/>
</dbReference>